<protein>
    <recommendedName>
        <fullName evidence="1">Glycosyltransferase RgtA/B/C/D-like domain-containing protein</fullName>
    </recommendedName>
</protein>
<evidence type="ECO:0000313" key="3">
    <source>
        <dbReference type="Proteomes" id="UP000017429"/>
    </source>
</evidence>
<keyword evidence="3" id="KW-1185">Reference proteome</keyword>
<organism evidence="2 3">
    <name type="scientific">Mucispirillum schaedleri ASF457</name>
    <dbReference type="NCBI Taxonomy" id="1379858"/>
    <lineage>
        <taxon>Bacteria</taxon>
        <taxon>Pseudomonadati</taxon>
        <taxon>Deferribacterota</taxon>
        <taxon>Deferribacteres</taxon>
        <taxon>Deferribacterales</taxon>
        <taxon>Mucispirillaceae</taxon>
        <taxon>Mucispirillum</taxon>
    </lineage>
</organism>
<dbReference type="Pfam" id="PF13231">
    <property type="entry name" value="PMT_2"/>
    <property type="match status" value="1"/>
</dbReference>
<reference evidence="2" key="2">
    <citation type="submission" date="2022-05" db="EMBL/GenBank/DDBJ databases">
        <authorList>
            <person name="Proctor A.L."/>
            <person name="Phillips G.J."/>
            <person name="Wannemuehler M.J."/>
        </authorList>
    </citation>
    <scope>NUCLEOTIDE SEQUENCE</scope>
    <source>
        <strain evidence="2">ASF457</strain>
    </source>
</reference>
<evidence type="ECO:0000259" key="1">
    <source>
        <dbReference type="Pfam" id="PF13231"/>
    </source>
</evidence>
<dbReference type="EMBL" id="CP097562">
    <property type="protein sequence ID" value="USF24960.1"/>
    <property type="molecule type" value="Genomic_DNA"/>
</dbReference>
<dbReference type="Proteomes" id="UP000017429">
    <property type="component" value="Chromosome"/>
</dbReference>
<dbReference type="InterPro" id="IPR038731">
    <property type="entry name" value="RgtA/B/C-like"/>
</dbReference>
<evidence type="ECO:0000313" key="2">
    <source>
        <dbReference type="EMBL" id="USF24960.1"/>
    </source>
</evidence>
<name>V2Q9W6_9BACT</name>
<dbReference type="AlphaFoldDB" id="V2Q9W6"/>
<gene>
    <name evidence="2" type="ORF">N508_002055</name>
</gene>
<dbReference type="KEGG" id="msch:N508_002055"/>
<proteinExistence type="predicted"/>
<reference evidence="2" key="1">
    <citation type="journal article" date="2014" name="Genome Announc.">
        <title>Draft genome sequences of the altered schaedler flora, a defined bacterial community from gnotobiotic mice.</title>
        <authorList>
            <person name="Wannemuehler M.J."/>
            <person name="Overstreet A.M."/>
            <person name="Ward D.V."/>
            <person name="Phillips G.J."/>
        </authorList>
    </citation>
    <scope>NUCLEOTIDE SEQUENCE</scope>
    <source>
        <strain evidence="2">ASF457</strain>
    </source>
</reference>
<reference evidence="2" key="3">
    <citation type="submission" date="2022-06" db="EMBL/GenBank/DDBJ databases">
        <title>Resources to Facilitate Use of the Altered Schaedler Flora (ASF) Mouse Model to Study Microbiome Function.</title>
        <authorList>
            <person name="Proctor A."/>
            <person name="Parvinroo S."/>
            <person name="Richie T."/>
            <person name="Jia X."/>
            <person name="Lee S.T.M."/>
            <person name="Karp P.D."/>
            <person name="Paley S."/>
            <person name="Kostic A.D."/>
            <person name="Pierre J.F."/>
            <person name="Wannemuehler M.J."/>
            <person name="Phillips G.J."/>
        </authorList>
    </citation>
    <scope>NUCLEOTIDE SEQUENCE</scope>
    <source>
        <strain evidence="2">ASF457</strain>
    </source>
</reference>
<feature type="domain" description="Glycosyltransferase RgtA/B/C/D-like" evidence="1">
    <location>
        <begin position="53"/>
        <end position="189"/>
    </location>
</feature>
<accession>V2Q9W6</accession>
<sequence length="435" mass="49772">MAGFFIILAAIYYCWNAYVLPVRADEAYLYLKSMGLSWSTLAPTGLIEYILKGMDFFGSSAFQLRLPSIIFISFSALIIYELTLKISNIYGAWFSMILFFVSPSITYSYISMTPNALLIFCFASYIYAFYMVTSDKDKSVKYYVWMAVSIICAISVDFSGILILLNQIIYILIKRDIRSDKKYLLVIILSSAALMIFAACHYYGIFDLFYKYPVEFGNHFAYRLLLFIIIYLPVIFIIFAAIRNKKIDDTMLPLFISCIVFAAGGIIFSAVYDYDVRNLGALLIPALVLSGYYYEMYGYKITIGVITTVLMLVSVYTNISSNSFLKPKYMDNIRMYESIRMSIQDISGSYGSCIFSYDPQLSSILAYNTFTYPEACTVTECRSVSGVFVSKEKEDDLSKFFSEVQEANIYRFMSIKDGKSTFYFYKVSGLKKNQQ</sequence>